<comment type="caution">
    <text evidence="2">The sequence shown here is derived from an EMBL/GenBank/DDBJ whole genome shotgun (WGS) entry which is preliminary data.</text>
</comment>
<reference evidence="2 3" key="1">
    <citation type="submission" date="2017-06" db="EMBL/GenBank/DDBJ databases">
        <title>Comparative genomic analysis of Ambrosia Fusariam Clade fungi.</title>
        <authorList>
            <person name="Stajich J.E."/>
            <person name="Carrillo J."/>
            <person name="Kijimoto T."/>
            <person name="Eskalen A."/>
            <person name="O'Donnell K."/>
            <person name="Kasson M."/>
        </authorList>
    </citation>
    <scope>NUCLEOTIDE SEQUENCE [LARGE SCALE GENOMIC DNA]</scope>
    <source>
        <strain evidence="2 3">NRRL62606</strain>
    </source>
</reference>
<name>A0A428SGL6_9HYPO</name>
<feature type="compositionally biased region" description="Polar residues" evidence="1">
    <location>
        <begin position="61"/>
        <end position="77"/>
    </location>
</feature>
<dbReference type="Proteomes" id="UP000287972">
    <property type="component" value="Unassembled WGS sequence"/>
</dbReference>
<evidence type="ECO:0000256" key="1">
    <source>
        <dbReference type="SAM" id="MobiDB-lite"/>
    </source>
</evidence>
<evidence type="ECO:0000313" key="2">
    <source>
        <dbReference type="EMBL" id="RSL88896.1"/>
    </source>
</evidence>
<dbReference type="EMBL" id="NKCL01000019">
    <property type="protein sequence ID" value="RSL88896.1"/>
    <property type="molecule type" value="Genomic_DNA"/>
</dbReference>
<keyword evidence="3" id="KW-1185">Reference proteome</keyword>
<dbReference type="AlphaFoldDB" id="A0A428SGL6"/>
<accession>A0A428SGL6</accession>
<feature type="region of interest" description="Disordered" evidence="1">
    <location>
        <begin position="41"/>
        <end position="85"/>
    </location>
</feature>
<proteinExistence type="predicted"/>
<feature type="compositionally biased region" description="Basic and acidic residues" evidence="1">
    <location>
        <begin position="42"/>
        <end position="56"/>
    </location>
</feature>
<sequence>MSKPNPQSNSPLVKLPREVRDAIYFEVWRLTGLRQHIVVHWGGKDDNKPPESKNPKPPESNAQPSSSTAKSPDANTTPPEPKDAKPHYCRWKCCTEFEVEDRLQEEVEQFRIKQGVELGGWFPFHPASARLDYQGLLSSPWDNHWKCWVEITEQYGREYNDGSWVRPLPGHVVSTSGCRCWKDVAKDADNMKPLWDRGSKPPPPKPPSRWKRAVEKVKRVKDAIRPTPPPPPEPEPAWTGSPYMPLLLCCKVLSPEIVESLYRSTTFIFTDLVAWQFWLGYCKPHPEHSGRPKLAGAPQAFLEHTKSIELCLHPSFRFEVPCAAPRLGTDPSQLHDLYDFHWLNLDRFQNLRSLKIWMSARTLSIFPKQPPALWGDHRSEQWRSHRIDQFDMDELRKTLSCFDNLDEFIISTPLAEYIGPEDGYVQDVMTKPNHQVWKRGTGDRFHPMMNIDLGCGGPISQILSSHDRTVNPTTEQLSFSYSFRLSAI</sequence>
<organism evidence="2 3">
    <name type="scientific">Fusarium floridanum</name>
    <dbReference type="NCBI Taxonomy" id="1325733"/>
    <lineage>
        <taxon>Eukaryota</taxon>
        <taxon>Fungi</taxon>
        <taxon>Dikarya</taxon>
        <taxon>Ascomycota</taxon>
        <taxon>Pezizomycotina</taxon>
        <taxon>Sordariomycetes</taxon>
        <taxon>Hypocreomycetidae</taxon>
        <taxon>Hypocreales</taxon>
        <taxon>Nectriaceae</taxon>
        <taxon>Fusarium</taxon>
        <taxon>Fusarium solani species complex</taxon>
    </lineage>
</organism>
<gene>
    <name evidence="2" type="ORF">CEP51_001496</name>
</gene>
<protein>
    <submittedName>
        <fullName evidence="2">Uncharacterized protein</fullName>
    </submittedName>
</protein>
<feature type="region of interest" description="Disordered" evidence="1">
    <location>
        <begin position="191"/>
        <end position="212"/>
    </location>
</feature>
<evidence type="ECO:0000313" key="3">
    <source>
        <dbReference type="Proteomes" id="UP000287972"/>
    </source>
</evidence>